<dbReference type="Pfam" id="PF00437">
    <property type="entry name" value="T2SSE"/>
    <property type="match status" value="1"/>
</dbReference>
<evidence type="ECO:0000256" key="1">
    <source>
        <dbReference type="ARBA" id="ARBA00006611"/>
    </source>
</evidence>
<dbReference type="InterPro" id="IPR027417">
    <property type="entry name" value="P-loop_NTPase"/>
</dbReference>
<dbReference type="InterPro" id="IPR006321">
    <property type="entry name" value="PilT/PilU"/>
</dbReference>
<dbReference type="GO" id="GO:0016887">
    <property type="term" value="F:ATP hydrolysis activity"/>
    <property type="evidence" value="ECO:0007669"/>
    <property type="project" value="InterPro"/>
</dbReference>
<dbReference type="Proteomes" id="UP000317716">
    <property type="component" value="Unassembled WGS sequence"/>
</dbReference>
<feature type="domain" description="Bacterial type II secretion system protein E" evidence="3">
    <location>
        <begin position="193"/>
        <end position="207"/>
    </location>
</feature>
<dbReference type="InterPro" id="IPR001482">
    <property type="entry name" value="T2SS/T4SS_dom"/>
</dbReference>
<dbReference type="SUPFAM" id="SSF52540">
    <property type="entry name" value="P-loop containing nucleoside triphosphate hydrolases"/>
    <property type="match status" value="1"/>
</dbReference>
<dbReference type="AlphaFoldDB" id="A0A538SGT5"/>
<dbReference type="PROSITE" id="PS00662">
    <property type="entry name" value="T2SP_E"/>
    <property type="match status" value="1"/>
</dbReference>
<name>A0A538SGT5_UNCEI</name>
<dbReference type="NCBIfam" id="TIGR01420">
    <property type="entry name" value="pilT_fam"/>
    <property type="match status" value="1"/>
</dbReference>
<comment type="caution">
    <text evidence="4">The sequence shown here is derived from an EMBL/GenBank/DDBJ whole genome shotgun (WGS) entry which is preliminary data.</text>
</comment>
<dbReference type="CDD" id="cd01131">
    <property type="entry name" value="PilT"/>
    <property type="match status" value="1"/>
</dbReference>
<accession>A0A538SGT5</accession>
<proteinExistence type="inferred from homology"/>
<comment type="similarity">
    <text evidence="1">Belongs to the GSP E family.</text>
</comment>
<dbReference type="Gene3D" id="3.40.50.300">
    <property type="entry name" value="P-loop containing nucleotide triphosphate hydrolases"/>
    <property type="match status" value="1"/>
</dbReference>
<protein>
    <submittedName>
        <fullName evidence="4">Type IV pilus twitching motility protein PilT</fullName>
    </submittedName>
</protein>
<organism evidence="4 5">
    <name type="scientific">Eiseniibacteriota bacterium</name>
    <dbReference type="NCBI Taxonomy" id="2212470"/>
    <lineage>
        <taxon>Bacteria</taxon>
        <taxon>Candidatus Eiseniibacteriota</taxon>
    </lineage>
</organism>
<dbReference type="PANTHER" id="PTHR30486:SF12">
    <property type="entry name" value="TYPE IV PILUS ATPASE PILU"/>
    <property type="match status" value="1"/>
</dbReference>
<reference evidence="4 5" key="1">
    <citation type="journal article" date="2019" name="Nat. Microbiol.">
        <title>Mediterranean grassland soil C-N compound turnover is dependent on rainfall and depth, and is mediated by genomically divergent microorganisms.</title>
        <authorList>
            <person name="Diamond S."/>
            <person name="Andeer P.F."/>
            <person name="Li Z."/>
            <person name="Crits-Christoph A."/>
            <person name="Burstein D."/>
            <person name="Anantharaman K."/>
            <person name="Lane K.R."/>
            <person name="Thomas B.C."/>
            <person name="Pan C."/>
            <person name="Northen T.R."/>
            <person name="Banfield J.F."/>
        </authorList>
    </citation>
    <scope>NUCLEOTIDE SEQUENCE [LARGE SCALE GENOMIC DNA]</scope>
    <source>
        <strain evidence="4">WS_2</strain>
    </source>
</reference>
<dbReference type="InterPro" id="IPR050921">
    <property type="entry name" value="T4SS_GSP_E_ATPase"/>
</dbReference>
<dbReference type="SMART" id="SM00382">
    <property type="entry name" value="AAA"/>
    <property type="match status" value="1"/>
</dbReference>
<evidence type="ECO:0000313" key="4">
    <source>
        <dbReference type="EMBL" id="TMQ50584.1"/>
    </source>
</evidence>
<evidence type="ECO:0000313" key="5">
    <source>
        <dbReference type="Proteomes" id="UP000317716"/>
    </source>
</evidence>
<dbReference type="GO" id="GO:0005524">
    <property type="term" value="F:ATP binding"/>
    <property type="evidence" value="ECO:0007669"/>
    <property type="project" value="InterPro"/>
</dbReference>
<sequence length="407" mass="44631">MNIRTVLDKMIAARASDLHLKTGSAPVVRVDGVLYTLDEPPPNAAELREVVNQLLNEDQRQYFTTHSEIDFAFGVAGLARFRVNIFMQRGTPALALRHVPVDVPTIEDLNLPPIIRELAFAPRGLILVTGRTGSGKSTTLAAMIDAINKVTSRNVITVEDPIEFLHRDQMSYVHQREVGLDTMSFKDGLRYVLRQDPDIILVGEIRDLETMSTALMAADTGHLVMSTLHTTDVVQTLQRIVSFYPPHQHEEVRLSVASNLRAVVCQRLIPRKDGAGRVPAVEIMVNTPTIREYILSPDKTLLVGGVVADGTNQYGMQTFDQSVMHLLRDGLISEEEALRNCTNPNEFALKLKGISATSDRLWQAVDAASGVENEALPGASRPQPPGAGTVRPARAPAPPPGRPRRAA</sequence>
<evidence type="ECO:0000256" key="2">
    <source>
        <dbReference type="SAM" id="MobiDB-lite"/>
    </source>
</evidence>
<dbReference type="InterPro" id="IPR003593">
    <property type="entry name" value="AAA+_ATPase"/>
</dbReference>
<dbReference type="EMBL" id="VBOS01000407">
    <property type="protein sequence ID" value="TMQ50584.1"/>
    <property type="molecule type" value="Genomic_DNA"/>
</dbReference>
<dbReference type="PANTHER" id="PTHR30486">
    <property type="entry name" value="TWITCHING MOTILITY PROTEIN PILT"/>
    <property type="match status" value="1"/>
</dbReference>
<dbReference type="Gene3D" id="3.30.450.90">
    <property type="match status" value="1"/>
</dbReference>
<gene>
    <name evidence="4" type="ORF">E6K72_11315</name>
</gene>
<evidence type="ECO:0000259" key="3">
    <source>
        <dbReference type="PROSITE" id="PS00662"/>
    </source>
</evidence>
<feature type="region of interest" description="Disordered" evidence="2">
    <location>
        <begin position="373"/>
        <end position="407"/>
    </location>
</feature>